<keyword evidence="15" id="KW-1185">Reference proteome</keyword>
<comment type="subcellular location">
    <subcellularLocation>
        <location evidence="2">Membrane</location>
    </subcellularLocation>
</comment>
<dbReference type="InterPro" id="IPR013727">
    <property type="entry name" value="2CSK_N"/>
</dbReference>
<dbReference type="OrthoDB" id="8554694at2"/>
<dbReference type="PROSITE" id="PS50109">
    <property type="entry name" value="HIS_KIN"/>
    <property type="match status" value="1"/>
</dbReference>
<dbReference type="EMBL" id="FMZC01000014">
    <property type="protein sequence ID" value="SDE26628.1"/>
    <property type="molecule type" value="Genomic_DNA"/>
</dbReference>
<dbReference type="InterPro" id="IPR003661">
    <property type="entry name" value="HisK_dim/P_dom"/>
</dbReference>
<keyword evidence="5" id="KW-0808">Transferase</keyword>
<evidence type="ECO:0000256" key="5">
    <source>
        <dbReference type="ARBA" id="ARBA00022679"/>
    </source>
</evidence>
<dbReference type="InterPro" id="IPR003594">
    <property type="entry name" value="HATPase_dom"/>
</dbReference>
<dbReference type="InterPro" id="IPR036890">
    <property type="entry name" value="HATPase_C_sf"/>
</dbReference>
<evidence type="ECO:0000256" key="4">
    <source>
        <dbReference type="ARBA" id="ARBA00022553"/>
    </source>
</evidence>
<dbReference type="EC" id="2.7.13.3" evidence="3"/>
<dbReference type="PANTHER" id="PTHR45436:SF5">
    <property type="entry name" value="SENSOR HISTIDINE KINASE TRCS"/>
    <property type="match status" value="1"/>
</dbReference>
<evidence type="ECO:0000313" key="14">
    <source>
        <dbReference type="EMBL" id="SDE26628.1"/>
    </source>
</evidence>
<evidence type="ECO:0000256" key="3">
    <source>
        <dbReference type="ARBA" id="ARBA00012438"/>
    </source>
</evidence>
<evidence type="ECO:0000313" key="15">
    <source>
        <dbReference type="Proteomes" id="UP000198781"/>
    </source>
</evidence>
<dbReference type="Pfam" id="PF08521">
    <property type="entry name" value="2CSK_N"/>
    <property type="match status" value="1"/>
</dbReference>
<evidence type="ECO:0000256" key="9">
    <source>
        <dbReference type="ARBA" id="ARBA00023012"/>
    </source>
</evidence>
<dbReference type="SMART" id="SM00388">
    <property type="entry name" value="HisKA"/>
    <property type="match status" value="1"/>
</dbReference>
<evidence type="ECO:0000256" key="11">
    <source>
        <dbReference type="SAM" id="Phobius"/>
    </source>
</evidence>
<dbReference type="InterPro" id="IPR005467">
    <property type="entry name" value="His_kinase_dom"/>
</dbReference>
<dbReference type="SMART" id="SM00387">
    <property type="entry name" value="HATPase_c"/>
    <property type="match status" value="1"/>
</dbReference>
<dbReference type="RefSeq" id="WP_092745316.1">
    <property type="nucleotide sequence ID" value="NZ_FMZC01000014.1"/>
</dbReference>
<gene>
    <name evidence="14" type="ORF">SAMN05192589_11478</name>
</gene>
<evidence type="ECO:0000259" key="12">
    <source>
        <dbReference type="PROSITE" id="PS50109"/>
    </source>
</evidence>
<feature type="transmembrane region" description="Helical" evidence="11">
    <location>
        <begin position="156"/>
        <end position="179"/>
    </location>
</feature>
<dbReference type="GO" id="GO:0016020">
    <property type="term" value="C:membrane"/>
    <property type="evidence" value="ECO:0007669"/>
    <property type="project" value="UniProtKB-SubCell"/>
</dbReference>
<proteinExistence type="predicted"/>
<dbReference type="PANTHER" id="PTHR45436">
    <property type="entry name" value="SENSOR HISTIDINE KINASE YKOH"/>
    <property type="match status" value="1"/>
</dbReference>
<evidence type="ECO:0000259" key="13">
    <source>
        <dbReference type="PROSITE" id="PS50885"/>
    </source>
</evidence>
<accession>A0A1G7BHQ0</accession>
<evidence type="ECO:0000256" key="6">
    <source>
        <dbReference type="ARBA" id="ARBA00022692"/>
    </source>
</evidence>
<feature type="domain" description="Histidine kinase" evidence="12">
    <location>
        <begin position="240"/>
        <end position="477"/>
    </location>
</feature>
<evidence type="ECO:0000256" key="1">
    <source>
        <dbReference type="ARBA" id="ARBA00000085"/>
    </source>
</evidence>
<keyword evidence="10 11" id="KW-0472">Membrane</keyword>
<reference evidence="14 15" key="1">
    <citation type="submission" date="2016-10" db="EMBL/GenBank/DDBJ databases">
        <authorList>
            <person name="de Groot N.N."/>
        </authorList>
    </citation>
    <scope>NUCLEOTIDE SEQUENCE [LARGE SCALE GENOMIC DNA]</scope>
    <source>
        <strain evidence="14 15">DSM 16619</strain>
    </source>
</reference>
<dbReference type="PRINTS" id="PR00344">
    <property type="entry name" value="BCTRLSENSOR"/>
</dbReference>
<comment type="catalytic activity">
    <reaction evidence="1">
        <text>ATP + protein L-histidine = ADP + protein N-phospho-L-histidine.</text>
        <dbReference type="EC" id="2.7.13.3"/>
    </reaction>
</comment>
<evidence type="ECO:0000256" key="7">
    <source>
        <dbReference type="ARBA" id="ARBA00022777"/>
    </source>
</evidence>
<dbReference type="Pfam" id="PF00512">
    <property type="entry name" value="HisKA"/>
    <property type="match status" value="1"/>
</dbReference>
<dbReference type="InterPro" id="IPR003660">
    <property type="entry name" value="HAMP_dom"/>
</dbReference>
<keyword evidence="7 14" id="KW-0418">Kinase</keyword>
<feature type="domain" description="HAMP" evidence="13">
    <location>
        <begin position="180"/>
        <end position="232"/>
    </location>
</feature>
<keyword evidence="8 11" id="KW-1133">Transmembrane helix</keyword>
<dbReference type="CDD" id="cd00082">
    <property type="entry name" value="HisKA"/>
    <property type="match status" value="1"/>
</dbReference>
<organism evidence="14 15">
    <name type="scientific">Paracidovorax valerianellae</name>
    <dbReference type="NCBI Taxonomy" id="187868"/>
    <lineage>
        <taxon>Bacteria</taxon>
        <taxon>Pseudomonadati</taxon>
        <taxon>Pseudomonadota</taxon>
        <taxon>Betaproteobacteria</taxon>
        <taxon>Burkholderiales</taxon>
        <taxon>Comamonadaceae</taxon>
        <taxon>Paracidovorax</taxon>
    </lineage>
</organism>
<dbReference type="InterPro" id="IPR036097">
    <property type="entry name" value="HisK_dim/P_sf"/>
</dbReference>
<name>A0A1G7BHQ0_9BURK</name>
<keyword evidence="9" id="KW-0902">Two-component regulatory system</keyword>
<dbReference type="SUPFAM" id="SSF55874">
    <property type="entry name" value="ATPase domain of HSP90 chaperone/DNA topoisomerase II/histidine kinase"/>
    <property type="match status" value="1"/>
</dbReference>
<dbReference type="SUPFAM" id="SSF47384">
    <property type="entry name" value="Homodimeric domain of signal transducing histidine kinase"/>
    <property type="match status" value="1"/>
</dbReference>
<dbReference type="PROSITE" id="PS50885">
    <property type="entry name" value="HAMP"/>
    <property type="match status" value="1"/>
</dbReference>
<dbReference type="AlphaFoldDB" id="A0A1G7BHQ0"/>
<dbReference type="CDD" id="cd00075">
    <property type="entry name" value="HATPase"/>
    <property type="match status" value="1"/>
</dbReference>
<dbReference type="Gene3D" id="1.10.287.130">
    <property type="match status" value="1"/>
</dbReference>
<dbReference type="Gene3D" id="3.30.565.10">
    <property type="entry name" value="Histidine kinase-like ATPase, C-terminal domain"/>
    <property type="match status" value="1"/>
</dbReference>
<evidence type="ECO:0000256" key="10">
    <source>
        <dbReference type="ARBA" id="ARBA00023136"/>
    </source>
</evidence>
<dbReference type="Pfam" id="PF02518">
    <property type="entry name" value="HATPase_c"/>
    <property type="match status" value="1"/>
</dbReference>
<dbReference type="InterPro" id="IPR004358">
    <property type="entry name" value="Sig_transdc_His_kin-like_C"/>
</dbReference>
<dbReference type="Proteomes" id="UP000198781">
    <property type="component" value="Unassembled WGS sequence"/>
</dbReference>
<keyword evidence="4" id="KW-0597">Phosphoprotein</keyword>
<dbReference type="GO" id="GO:0000155">
    <property type="term" value="F:phosphorelay sensor kinase activity"/>
    <property type="evidence" value="ECO:0007669"/>
    <property type="project" value="InterPro"/>
</dbReference>
<dbReference type="InterPro" id="IPR050428">
    <property type="entry name" value="TCS_sensor_his_kinase"/>
</dbReference>
<sequence length="480" mass="51157">MTSALRLRLLLLLIVPLCALALAGAWLDYRSADEAASRHDQRLLRLLPALADSVLAPPVSDGGPPLLLLAPPVEEFLRQNAGFSGYSVQDLTGSVLLGERWVQSAVPATHDPEFHSLEHDSVTYRVAVQRSRTGAGELVVALADGSDPRQQWGKQMLLRVLLPNLVLVAAAALAIHWAVRRAFKPLVDLAEAVARRSPRDLSPIDEAASPVEVRPLVYSLNRLFALVNEQAEGQRRFVADAAHQLRTPLASLQAQVEAWALSAQAGSDRRGFESNQAPAHIPLRQGAIYLGADQIEKLRQATRRTSKLAHQLLALSRADARSLDAQAMQSVDLKDLCESLLEAFLDAATAKGLDLGLEVAPARAVGHGWLLRELLTNLVDNAIKYTATGGAVTIRCGAAANGGAFLQVEDDGPGIPDAEQARVLQRFYRVPGAEGEGTGLGLAIADEIARVHGAALGLGSGPDGRGLVVTVLFAPGRKAL</sequence>
<keyword evidence="6 11" id="KW-0812">Transmembrane</keyword>
<protein>
    <recommendedName>
        <fullName evidence="3">histidine kinase</fullName>
        <ecNumber evidence="3">2.7.13.3</ecNumber>
    </recommendedName>
</protein>
<dbReference type="STRING" id="187868.SAMN05192589_11478"/>
<evidence type="ECO:0000256" key="2">
    <source>
        <dbReference type="ARBA" id="ARBA00004370"/>
    </source>
</evidence>
<evidence type="ECO:0000256" key="8">
    <source>
        <dbReference type="ARBA" id="ARBA00022989"/>
    </source>
</evidence>